<evidence type="ECO:0000256" key="3">
    <source>
        <dbReference type="PIRSR" id="PIRSR005902-1"/>
    </source>
</evidence>
<feature type="binding site" evidence="3">
    <location>
        <position position="6"/>
    </location>
    <ligand>
        <name>a divalent metal cation</name>
        <dbReference type="ChEBI" id="CHEBI:60240"/>
        <label>1</label>
    </ligand>
</feature>
<dbReference type="InterPro" id="IPR015991">
    <property type="entry name" value="TatD/YcfH-like"/>
</dbReference>
<dbReference type="Pfam" id="PF01026">
    <property type="entry name" value="TatD_DNase"/>
    <property type="match status" value="1"/>
</dbReference>
<accession>C0CLD7</accession>
<dbReference type="SUPFAM" id="SSF51556">
    <property type="entry name" value="Metallo-dependent hydrolases"/>
    <property type="match status" value="1"/>
</dbReference>
<feature type="binding site" evidence="3">
    <location>
        <position position="154"/>
    </location>
    <ligand>
        <name>a divalent metal cation</name>
        <dbReference type="ChEBI" id="CHEBI:60240"/>
        <label>2</label>
    </ligand>
</feature>
<dbReference type="GO" id="GO:0004536">
    <property type="term" value="F:DNA nuclease activity"/>
    <property type="evidence" value="ECO:0007669"/>
    <property type="project" value="InterPro"/>
</dbReference>
<dbReference type="Proteomes" id="UP000003100">
    <property type="component" value="Unassembled WGS sequence"/>
</dbReference>
<dbReference type="Gene3D" id="3.20.20.140">
    <property type="entry name" value="Metal-dependent hydrolases"/>
    <property type="match status" value="1"/>
</dbReference>
<dbReference type="GeneID" id="86820297"/>
<dbReference type="InterPro" id="IPR032466">
    <property type="entry name" value="Metal_Hydrolase"/>
</dbReference>
<dbReference type="eggNOG" id="COG0084">
    <property type="taxonomic scope" value="Bacteria"/>
</dbReference>
<evidence type="ECO:0000313" key="5">
    <source>
        <dbReference type="Proteomes" id="UP000003100"/>
    </source>
</evidence>
<dbReference type="PANTHER" id="PTHR46124">
    <property type="entry name" value="D-AMINOACYL-TRNA DEACYLASE"/>
    <property type="match status" value="1"/>
</dbReference>
<organism evidence="4 5">
    <name type="scientific">Blautia hydrogenotrophica (strain DSM 10507 / JCM 14656 / S5a33)</name>
    <name type="common">Ruminococcus hydrogenotrophicus</name>
    <dbReference type="NCBI Taxonomy" id="476272"/>
    <lineage>
        <taxon>Bacteria</taxon>
        <taxon>Bacillati</taxon>
        <taxon>Bacillota</taxon>
        <taxon>Clostridia</taxon>
        <taxon>Lachnospirales</taxon>
        <taxon>Lachnospiraceae</taxon>
        <taxon>Blautia</taxon>
    </lineage>
</organism>
<keyword evidence="5" id="KW-1185">Reference proteome</keyword>
<dbReference type="PANTHER" id="PTHR46124:SF2">
    <property type="entry name" value="D-AMINOACYL-TRNA DEACYLASE"/>
    <property type="match status" value="1"/>
</dbReference>
<dbReference type="CDD" id="cd01310">
    <property type="entry name" value="TatD_DNAse"/>
    <property type="match status" value="1"/>
</dbReference>
<dbReference type="NCBIfam" id="TIGR00010">
    <property type="entry name" value="YchF/TatD family DNA exonuclease"/>
    <property type="match status" value="1"/>
</dbReference>
<dbReference type="InterPro" id="IPR001130">
    <property type="entry name" value="TatD-like"/>
</dbReference>
<comment type="caution">
    <text evidence="4">The sequence shown here is derived from an EMBL/GenBank/DDBJ whole genome shotgun (WGS) entry which is preliminary data.</text>
</comment>
<sequence length="257" mass="29261">MIFESHAHYDDEAFDEDREELLNSMRENGIEYVVNVCAAADGLEKTLELTEKYPFVYGAVGVHPDDAGKMNEEILQRIQEYCRLDKVVAVGEIGLDYYWDKESHEIQKKWFEAQMEVARSERLPFIIHSREAAQDTLTMMKGLRAAEMSGGVIHCFSYSKEMAKEYLDMGLYIGIGGVVTFKNAKKLKEVAEYAPLEQILLETDCPYLAPVPHRGKRNTSLNLPYVAEEIARIKGISCEEVVEVTCRNAKKMFGIKD</sequence>
<dbReference type="PIRSF" id="PIRSF005902">
    <property type="entry name" value="DNase_TatD"/>
    <property type="match status" value="1"/>
</dbReference>
<dbReference type="RefSeq" id="WP_005947976.1">
    <property type="nucleotide sequence ID" value="NZ_CP136423.1"/>
</dbReference>
<keyword evidence="1 3" id="KW-0479">Metal-binding</keyword>
<dbReference type="HOGENOM" id="CLU_031506_4_0_9"/>
<dbReference type="AlphaFoldDB" id="C0CLD7"/>
<evidence type="ECO:0000256" key="2">
    <source>
        <dbReference type="ARBA" id="ARBA00022801"/>
    </source>
</evidence>
<name>C0CLD7_BLAHS</name>
<feature type="binding site" evidence="3">
    <location>
        <position position="8"/>
    </location>
    <ligand>
        <name>a divalent metal cation</name>
        <dbReference type="ChEBI" id="CHEBI:60240"/>
        <label>1</label>
    </ligand>
</feature>
<proteinExistence type="predicted"/>
<reference evidence="4 5" key="2">
    <citation type="submission" date="2009-02" db="EMBL/GenBank/DDBJ databases">
        <title>Draft genome sequence of Blautia hydrogenotrophica DSM 10507 (Ruminococcus hydrogenotrophicus DSM 10507).</title>
        <authorList>
            <person name="Sudarsanam P."/>
            <person name="Ley R."/>
            <person name="Guruge J."/>
            <person name="Turnbaugh P.J."/>
            <person name="Mahowald M."/>
            <person name="Liep D."/>
            <person name="Gordon J."/>
        </authorList>
    </citation>
    <scope>NUCLEOTIDE SEQUENCE [LARGE SCALE GENOMIC DNA]</scope>
    <source>
        <strain evidence="5">DSM 10507 / JCM 14656 / S5a33</strain>
    </source>
</reference>
<reference evidence="4 5" key="1">
    <citation type="submission" date="2009-01" db="EMBL/GenBank/DDBJ databases">
        <authorList>
            <person name="Fulton L."/>
            <person name="Clifton S."/>
            <person name="Fulton B."/>
            <person name="Xu J."/>
            <person name="Minx P."/>
            <person name="Pepin K.H."/>
            <person name="Johnson M."/>
            <person name="Bhonagiri V."/>
            <person name="Nash W.E."/>
            <person name="Mardis E.R."/>
            <person name="Wilson R.K."/>
        </authorList>
    </citation>
    <scope>NUCLEOTIDE SEQUENCE [LARGE SCALE GENOMIC DNA]</scope>
    <source>
        <strain evidence="5">DSM 10507 / JCM 14656 / S5a33</strain>
    </source>
</reference>
<dbReference type="GO" id="GO:0016788">
    <property type="term" value="F:hydrolase activity, acting on ester bonds"/>
    <property type="evidence" value="ECO:0007669"/>
    <property type="project" value="InterPro"/>
</dbReference>
<dbReference type="EMBL" id="ACBZ01000081">
    <property type="protein sequence ID" value="EEG49419.1"/>
    <property type="molecule type" value="Genomic_DNA"/>
</dbReference>
<dbReference type="PATRIC" id="fig|476272.21.peg.3010"/>
<evidence type="ECO:0000313" key="4">
    <source>
        <dbReference type="EMBL" id="EEG49419.1"/>
    </source>
</evidence>
<feature type="binding site" evidence="3">
    <location>
        <position position="92"/>
    </location>
    <ligand>
        <name>a divalent metal cation</name>
        <dbReference type="ChEBI" id="CHEBI:60240"/>
        <label>1</label>
    </ligand>
</feature>
<protein>
    <submittedName>
        <fullName evidence="4">Uncharacterized protein</fullName>
    </submittedName>
</protein>
<dbReference type="GO" id="GO:0046872">
    <property type="term" value="F:metal ion binding"/>
    <property type="evidence" value="ECO:0007669"/>
    <property type="project" value="UniProtKB-KW"/>
</dbReference>
<evidence type="ECO:0000256" key="1">
    <source>
        <dbReference type="ARBA" id="ARBA00022723"/>
    </source>
</evidence>
<dbReference type="FunFam" id="3.20.20.140:FF:000005">
    <property type="entry name" value="TatD family hydrolase"/>
    <property type="match status" value="1"/>
</dbReference>
<feature type="binding site" evidence="3">
    <location>
        <position position="204"/>
    </location>
    <ligand>
        <name>a divalent metal cation</name>
        <dbReference type="ChEBI" id="CHEBI:60240"/>
        <label>1</label>
    </ligand>
</feature>
<feature type="binding site" evidence="3">
    <location>
        <position position="128"/>
    </location>
    <ligand>
        <name>a divalent metal cation</name>
        <dbReference type="ChEBI" id="CHEBI:60240"/>
        <label>2</label>
    </ligand>
</feature>
<gene>
    <name evidence="4" type="ORF">RUMHYD_01658</name>
</gene>
<keyword evidence="2" id="KW-0378">Hydrolase</keyword>